<keyword evidence="10" id="KW-1185">Reference proteome</keyword>
<keyword evidence="5 7" id="KW-1133">Transmembrane helix</keyword>
<dbReference type="Gene3D" id="1.20.1720.10">
    <property type="entry name" value="Multidrug resistance protein D"/>
    <property type="match status" value="1"/>
</dbReference>
<keyword evidence="6 7" id="KW-0472">Membrane</keyword>
<dbReference type="CDD" id="cd17321">
    <property type="entry name" value="MFS_MMR_MDR_like"/>
    <property type="match status" value="1"/>
</dbReference>
<keyword evidence="4 7" id="KW-0812">Transmembrane</keyword>
<protein>
    <submittedName>
        <fullName evidence="9">MFS transporter</fullName>
    </submittedName>
</protein>
<feature type="transmembrane region" description="Helical" evidence="7">
    <location>
        <begin position="254"/>
        <end position="279"/>
    </location>
</feature>
<name>A0ABQ5QP50_9ACTN</name>
<feature type="transmembrane region" description="Helical" evidence="7">
    <location>
        <begin position="98"/>
        <end position="119"/>
    </location>
</feature>
<dbReference type="InterPro" id="IPR011701">
    <property type="entry name" value="MFS"/>
</dbReference>
<evidence type="ECO:0000313" key="10">
    <source>
        <dbReference type="Proteomes" id="UP001144280"/>
    </source>
</evidence>
<evidence type="ECO:0000256" key="4">
    <source>
        <dbReference type="ARBA" id="ARBA00022692"/>
    </source>
</evidence>
<proteinExistence type="predicted"/>
<evidence type="ECO:0000259" key="8">
    <source>
        <dbReference type="PROSITE" id="PS50850"/>
    </source>
</evidence>
<keyword evidence="3" id="KW-1003">Cell membrane</keyword>
<feature type="domain" description="Major facilitator superfamily (MFS) profile" evidence="8">
    <location>
        <begin position="7"/>
        <end position="442"/>
    </location>
</feature>
<dbReference type="InterPro" id="IPR036259">
    <property type="entry name" value="MFS_trans_sf"/>
</dbReference>
<sequence>MDRRWTIRVVVGLTAFITMLDNTVVTAAAPSIARDLGIPLTTLEWVATAYLITFAGLLLAGGRLADGYGPHRVLRHGLWVFTIASALAAAAGGAGTLIAARAVQGAGAALVVPASLAIVATREERERVRCIAIWTGAGAVGLALGPSLGGVLAEHAARPWIFLLNVPVGALAWFLVRRTRGCRGETPGTAGLDWGGLVTGSLALTAATYALIAGTAHGFTDGPVLGAGAVAIGAALAFAPVERRAVAALVDVRLFAVRAFSGGIAVQILWGLGVNGVYFYTAVYLQGVRGFTPTGAGLAFLPLAVAVAAGAPLTPALVTRFGAGRTVAAGLVLVAAGMTAVAAGGTTATLLAALAVIGFGSALTVPLGACVLGAVPADRAGVAAGVFGVAREVSGVLGIAGVGVVVGAGADVGRGYAYGLLMAAALVLAGALLSVKTLPSYAHHRDSIRD</sequence>
<feature type="transmembrane region" description="Helical" evidence="7">
    <location>
        <begin position="350"/>
        <end position="377"/>
    </location>
</feature>
<accession>A0ABQ5QP50</accession>
<dbReference type="Gene3D" id="1.20.1250.20">
    <property type="entry name" value="MFS general substrate transporter like domains"/>
    <property type="match status" value="1"/>
</dbReference>
<evidence type="ECO:0000313" key="9">
    <source>
        <dbReference type="EMBL" id="GLH96019.1"/>
    </source>
</evidence>
<evidence type="ECO:0000256" key="5">
    <source>
        <dbReference type="ARBA" id="ARBA00022989"/>
    </source>
</evidence>
<feature type="transmembrane region" description="Helical" evidence="7">
    <location>
        <begin position="299"/>
        <end position="319"/>
    </location>
</feature>
<gene>
    <name evidence="9" type="ORF">Pa4123_12920</name>
</gene>
<comment type="subcellular location">
    <subcellularLocation>
        <location evidence="1">Cell membrane</location>
        <topology evidence="1">Multi-pass membrane protein</topology>
    </subcellularLocation>
</comment>
<dbReference type="PANTHER" id="PTHR42718:SF46">
    <property type="entry name" value="BLR6921 PROTEIN"/>
    <property type="match status" value="1"/>
</dbReference>
<dbReference type="Pfam" id="PF07690">
    <property type="entry name" value="MFS_1"/>
    <property type="match status" value="1"/>
</dbReference>
<evidence type="ECO:0000256" key="3">
    <source>
        <dbReference type="ARBA" id="ARBA00022475"/>
    </source>
</evidence>
<feature type="transmembrane region" description="Helical" evidence="7">
    <location>
        <begin position="326"/>
        <end position="344"/>
    </location>
</feature>
<dbReference type="RefSeq" id="WP_281893144.1">
    <property type="nucleotide sequence ID" value="NZ_BSDI01000005.1"/>
</dbReference>
<dbReference type="SUPFAM" id="SSF103473">
    <property type="entry name" value="MFS general substrate transporter"/>
    <property type="match status" value="1"/>
</dbReference>
<feature type="transmembrane region" description="Helical" evidence="7">
    <location>
        <begin position="73"/>
        <end position="92"/>
    </location>
</feature>
<evidence type="ECO:0000256" key="2">
    <source>
        <dbReference type="ARBA" id="ARBA00022448"/>
    </source>
</evidence>
<evidence type="ECO:0000256" key="1">
    <source>
        <dbReference type="ARBA" id="ARBA00004651"/>
    </source>
</evidence>
<organism evidence="9 10">
    <name type="scientific">Phytohabitans aurantiacus</name>
    <dbReference type="NCBI Taxonomy" id="3016789"/>
    <lineage>
        <taxon>Bacteria</taxon>
        <taxon>Bacillati</taxon>
        <taxon>Actinomycetota</taxon>
        <taxon>Actinomycetes</taxon>
        <taxon>Micromonosporales</taxon>
        <taxon>Micromonosporaceae</taxon>
    </lineage>
</organism>
<reference evidence="9" key="1">
    <citation type="submission" date="2022-12" db="EMBL/GenBank/DDBJ databases">
        <title>New Phytohabitans aurantiacus sp. RD004123 nov., an actinomycete isolated from soil.</title>
        <authorList>
            <person name="Triningsih D.W."/>
            <person name="Harunari E."/>
            <person name="Igarashi Y."/>
        </authorList>
    </citation>
    <scope>NUCLEOTIDE SEQUENCE</scope>
    <source>
        <strain evidence="9">RD004123</strain>
    </source>
</reference>
<dbReference type="PROSITE" id="PS50850">
    <property type="entry name" value="MFS"/>
    <property type="match status" value="1"/>
</dbReference>
<dbReference type="EMBL" id="BSDI01000005">
    <property type="protein sequence ID" value="GLH96019.1"/>
    <property type="molecule type" value="Genomic_DNA"/>
</dbReference>
<evidence type="ECO:0000256" key="6">
    <source>
        <dbReference type="ARBA" id="ARBA00023136"/>
    </source>
</evidence>
<keyword evidence="2" id="KW-0813">Transport</keyword>
<dbReference type="Proteomes" id="UP001144280">
    <property type="component" value="Unassembled WGS sequence"/>
</dbReference>
<feature type="transmembrane region" description="Helical" evidence="7">
    <location>
        <begin position="188"/>
        <end position="212"/>
    </location>
</feature>
<dbReference type="InterPro" id="IPR020846">
    <property type="entry name" value="MFS_dom"/>
</dbReference>
<feature type="transmembrane region" description="Helical" evidence="7">
    <location>
        <begin position="131"/>
        <end position="153"/>
    </location>
</feature>
<feature type="transmembrane region" description="Helical" evidence="7">
    <location>
        <begin position="416"/>
        <end position="435"/>
    </location>
</feature>
<feature type="transmembrane region" description="Helical" evidence="7">
    <location>
        <begin position="159"/>
        <end position="176"/>
    </location>
</feature>
<feature type="transmembrane region" description="Helical" evidence="7">
    <location>
        <begin position="43"/>
        <end position="61"/>
    </location>
</feature>
<feature type="transmembrane region" description="Helical" evidence="7">
    <location>
        <begin position="389"/>
        <end position="410"/>
    </location>
</feature>
<comment type="caution">
    <text evidence="9">The sequence shown here is derived from an EMBL/GenBank/DDBJ whole genome shotgun (WGS) entry which is preliminary data.</text>
</comment>
<dbReference type="PANTHER" id="PTHR42718">
    <property type="entry name" value="MAJOR FACILITATOR SUPERFAMILY MULTIDRUG TRANSPORTER MFSC"/>
    <property type="match status" value="1"/>
</dbReference>
<evidence type="ECO:0000256" key="7">
    <source>
        <dbReference type="SAM" id="Phobius"/>
    </source>
</evidence>
<feature type="transmembrane region" description="Helical" evidence="7">
    <location>
        <begin position="224"/>
        <end position="242"/>
    </location>
</feature>